<dbReference type="AlphaFoldDB" id="A0A542DGA4"/>
<name>A0A542DGA4_AMYCI</name>
<sequence>MRGETLQNIMRDENTTAATAATEAEAYLEAAGGELTRRLERECLPCYVSRMLDEFGCDNTLRWAKHWRDACAPDGRGLERELQDRGGFCDCGIGYNVYPDHMLHEGDKPPPACAGVFHRGSTAPCSR</sequence>
<gene>
    <name evidence="1" type="ORF">FB471_1823</name>
</gene>
<dbReference type="InterPro" id="IPR024248">
    <property type="entry name" value="DUF2695"/>
</dbReference>
<comment type="caution">
    <text evidence="1">The sequence shown here is derived from an EMBL/GenBank/DDBJ whole genome shotgun (WGS) entry which is preliminary data.</text>
</comment>
<dbReference type="Pfam" id="PF10905">
    <property type="entry name" value="DUF2695"/>
    <property type="match status" value="1"/>
</dbReference>
<protein>
    <submittedName>
        <fullName evidence="1">Uncharacterized protein DUF2695</fullName>
    </submittedName>
</protein>
<dbReference type="Proteomes" id="UP000320876">
    <property type="component" value="Unassembled WGS sequence"/>
</dbReference>
<dbReference type="EMBL" id="VFML01000001">
    <property type="protein sequence ID" value="TQJ02106.1"/>
    <property type="molecule type" value="Genomic_DNA"/>
</dbReference>
<evidence type="ECO:0000313" key="2">
    <source>
        <dbReference type="Proteomes" id="UP000320876"/>
    </source>
</evidence>
<dbReference type="RefSeq" id="WP_141996879.1">
    <property type="nucleotide sequence ID" value="NZ_VFML01000001.1"/>
</dbReference>
<proteinExistence type="predicted"/>
<accession>A0A542DGA4</accession>
<dbReference type="OrthoDB" id="95751at2"/>
<evidence type="ECO:0000313" key="1">
    <source>
        <dbReference type="EMBL" id="TQJ02106.1"/>
    </source>
</evidence>
<organism evidence="1 2">
    <name type="scientific">Amycolatopsis cihanbeyliensis</name>
    <dbReference type="NCBI Taxonomy" id="1128664"/>
    <lineage>
        <taxon>Bacteria</taxon>
        <taxon>Bacillati</taxon>
        <taxon>Actinomycetota</taxon>
        <taxon>Actinomycetes</taxon>
        <taxon>Pseudonocardiales</taxon>
        <taxon>Pseudonocardiaceae</taxon>
        <taxon>Amycolatopsis</taxon>
    </lineage>
</organism>
<reference evidence="1 2" key="1">
    <citation type="submission" date="2019-06" db="EMBL/GenBank/DDBJ databases">
        <title>Sequencing the genomes of 1000 actinobacteria strains.</title>
        <authorList>
            <person name="Klenk H.-P."/>
        </authorList>
    </citation>
    <scope>NUCLEOTIDE SEQUENCE [LARGE SCALE GENOMIC DNA]</scope>
    <source>
        <strain evidence="1 2">DSM 45679</strain>
    </source>
</reference>
<keyword evidence="2" id="KW-1185">Reference proteome</keyword>